<keyword evidence="2" id="KW-1185">Reference proteome</keyword>
<sequence length="175" mass="20794">MYAVVDFEGLQIENGMFIIKELAFRGLENGCLGHWVILPPMEWNLLNKHQRITFSWLVRNTHKMSWDFGNVSYDKLYQIVSHLMKTYDSIFVKDLEKKKFLEKLTGRIVQNLEESQCPKVKNLPHHPFTCLWHPRNFEHFALVKVVVYTDYMKSLYSLRHPHLNLPCQPNNTFSI</sequence>
<dbReference type="Proteomes" id="UP000499080">
    <property type="component" value="Unassembled WGS sequence"/>
</dbReference>
<name>A0A4Y2UI45_ARAVE</name>
<protein>
    <submittedName>
        <fullName evidence="1">Uncharacterized protein</fullName>
    </submittedName>
</protein>
<comment type="caution">
    <text evidence="1">The sequence shown here is derived from an EMBL/GenBank/DDBJ whole genome shotgun (WGS) entry which is preliminary data.</text>
</comment>
<evidence type="ECO:0000313" key="1">
    <source>
        <dbReference type="EMBL" id="GBO11296.1"/>
    </source>
</evidence>
<reference evidence="1 2" key="1">
    <citation type="journal article" date="2019" name="Sci. Rep.">
        <title>Orb-weaving spider Araneus ventricosus genome elucidates the spidroin gene catalogue.</title>
        <authorList>
            <person name="Kono N."/>
            <person name="Nakamura H."/>
            <person name="Ohtoshi R."/>
            <person name="Moran D.A.P."/>
            <person name="Shinohara A."/>
            <person name="Yoshida Y."/>
            <person name="Fujiwara M."/>
            <person name="Mori M."/>
            <person name="Tomita M."/>
            <person name="Arakawa K."/>
        </authorList>
    </citation>
    <scope>NUCLEOTIDE SEQUENCE [LARGE SCALE GENOMIC DNA]</scope>
</reference>
<dbReference type="AlphaFoldDB" id="A0A4Y2UI45"/>
<dbReference type="OrthoDB" id="7452077at2759"/>
<accession>A0A4Y2UI45</accession>
<evidence type="ECO:0000313" key="2">
    <source>
        <dbReference type="Proteomes" id="UP000499080"/>
    </source>
</evidence>
<dbReference type="EMBL" id="BGPR01036196">
    <property type="protein sequence ID" value="GBO11296.1"/>
    <property type="molecule type" value="Genomic_DNA"/>
</dbReference>
<organism evidence="1 2">
    <name type="scientific">Araneus ventricosus</name>
    <name type="common">Orbweaver spider</name>
    <name type="synonym">Epeira ventricosa</name>
    <dbReference type="NCBI Taxonomy" id="182803"/>
    <lineage>
        <taxon>Eukaryota</taxon>
        <taxon>Metazoa</taxon>
        <taxon>Ecdysozoa</taxon>
        <taxon>Arthropoda</taxon>
        <taxon>Chelicerata</taxon>
        <taxon>Arachnida</taxon>
        <taxon>Araneae</taxon>
        <taxon>Araneomorphae</taxon>
        <taxon>Entelegynae</taxon>
        <taxon>Araneoidea</taxon>
        <taxon>Araneidae</taxon>
        <taxon>Araneus</taxon>
    </lineage>
</organism>
<gene>
    <name evidence="1" type="ORF">AVEN_245958_1</name>
</gene>
<proteinExistence type="predicted"/>